<name>Q9LNZ9_ARATH</name>
<evidence type="ECO:0000313" key="1">
    <source>
        <dbReference type="EMBL" id="AAF79681.1"/>
    </source>
</evidence>
<dbReference type="PIR" id="A96504">
    <property type="entry name" value="A96504"/>
</dbReference>
<dbReference type="PANTHER" id="PTHR33144">
    <property type="entry name" value="OS10G0409366 PROTEIN-RELATED"/>
    <property type="match status" value="1"/>
</dbReference>
<organism evidence="1">
    <name type="scientific">Arabidopsis thaliana</name>
    <name type="common">Mouse-ear cress</name>
    <dbReference type="NCBI Taxonomy" id="3702"/>
    <lineage>
        <taxon>Eukaryota</taxon>
        <taxon>Viridiplantae</taxon>
        <taxon>Streptophyta</taxon>
        <taxon>Embryophyta</taxon>
        <taxon>Tracheophyta</taxon>
        <taxon>Spermatophyta</taxon>
        <taxon>Magnoliopsida</taxon>
        <taxon>eudicotyledons</taxon>
        <taxon>Gunneridae</taxon>
        <taxon>Pentapetalae</taxon>
        <taxon>rosids</taxon>
        <taxon>malvids</taxon>
        <taxon>Brassicales</taxon>
        <taxon>Brassicaceae</taxon>
        <taxon>Camelineae</taxon>
        <taxon>Arabidopsis</taxon>
    </lineage>
</organism>
<reference key="1">
    <citation type="journal article" date="2000" name="Nature">
        <title>Sequence and analysis of chromosome 1 of the plant Arabidopsis thaliana.</title>
        <authorList>
            <person name="Theologis A."/>
            <person name="Ecker J.R."/>
            <person name="Palm C.J."/>
            <person name="Federspiel N.A."/>
            <person name="Kaul S."/>
            <person name="White O."/>
            <person name="Alonso J."/>
            <person name="Altafi H."/>
            <person name="Araujo R."/>
            <person name="Bowman C.L."/>
            <person name="Brooks S.Y."/>
            <person name="Buehler E."/>
            <person name="Chan A."/>
            <person name="Chao Q."/>
            <person name="Chen H."/>
            <person name="Cheuk R.F."/>
            <person name="Chin C.W."/>
            <person name="Chung M.K."/>
            <person name="Conn L."/>
            <person name="Conway A.B."/>
            <person name="Conway A.R."/>
            <person name="Creasy T.H."/>
            <person name="Dewar K."/>
            <person name="Dunn P."/>
            <person name="Etgu P."/>
            <person name="Feldblyum T.V."/>
            <person name="Feng J."/>
            <person name="Fong B."/>
            <person name="Fujii C.Y."/>
            <person name="Gill J.E."/>
            <person name="Goldsmith A.D."/>
            <person name="Haas B."/>
            <person name="Hansen N.F."/>
            <person name="Hughes B."/>
            <person name="Huizar L."/>
            <person name="Hunter J.L."/>
            <person name="Jenkins J."/>
            <person name="Johnson-Hopson C."/>
            <person name="Khan S."/>
            <person name="Khaykin E."/>
            <person name="Kim C.J."/>
            <person name="Koo H.L."/>
            <person name="Kremenetskaia I."/>
            <person name="Kurtz D.B."/>
            <person name="Kwan A."/>
            <person name="Lam B."/>
            <person name="Langin-Hooper S."/>
            <person name="Lee A."/>
            <person name="Lee J.M."/>
            <person name="Lenz C.A."/>
            <person name="Li J.H."/>
            <person name="Li Y."/>
            <person name="Lin X."/>
            <person name="Liu S.X."/>
            <person name="Liu Z.A."/>
            <person name="Luros J.S."/>
            <person name="Maiti R."/>
            <person name="Marziali A."/>
            <person name="Militscher J."/>
            <person name="Miranda M."/>
            <person name="Nguyen M."/>
            <person name="Nierman W.C."/>
            <person name="Osborne B.I."/>
            <person name="Pai G."/>
            <person name="Peterson J."/>
            <person name="Pham P.K."/>
            <person name="Rizzo M."/>
            <person name="Rooney T."/>
            <person name="Rowley D."/>
            <person name="Sakano H."/>
            <person name="Salzberg S.L."/>
            <person name="Schwartz J.R."/>
            <person name="Shinn P."/>
            <person name="Southwick A.M."/>
            <person name="Sun H."/>
            <person name="Tallon L.J."/>
            <person name="Tambunga G."/>
            <person name="Toriumi M.J."/>
            <person name="Town C.D."/>
            <person name="Utterback T."/>
            <person name="Van Aken S."/>
            <person name="Vaysberg M."/>
            <person name="Vysotskaia V.S."/>
            <person name="Walker M."/>
            <person name="Wu D."/>
            <person name="Yu G."/>
            <person name="Fraser C.M."/>
            <person name="Venter J.C."/>
            <person name="Davis R.W."/>
        </authorList>
    </citation>
    <scope>NUCLEOTIDE SEQUENCE [LARGE SCALE GENOMIC DNA]</scope>
    <source>
        <strain>cv. Columbia</strain>
    </source>
</reference>
<reference evidence="1" key="2">
    <citation type="submission" date="2000-05" db="EMBL/GenBank/DDBJ databases">
        <title>Genomic sequence for Arabidopsis thaliana BAC F9C16 from chromosome I.</title>
        <authorList>
            <person name="Shinn P."/>
            <person name="Brooks S."/>
            <person name="Buehler E."/>
            <person name="Chao Q."/>
            <person name="Johnson-Hopson C."/>
            <person name="Khan S."/>
            <person name="Kieleczawa J."/>
            <person name="Kim C."/>
            <person name="Altafi H."/>
            <person name="Bei Q."/>
            <person name="Chin C."/>
            <person name="Chiou J."/>
            <person name="Choi E."/>
            <person name="Conn L."/>
            <person name="Conway A."/>
            <person name="Gonzales A."/>
            <person name="Hansen N."/>
            <person name="Howing B."/>
            <person name="Koo T."/>
            <person name="Lam B."/>
            <person name="Lee J."/>
            <person name="Lenz C."/>
            <person name="Li J."/>
            <person name="Liu A."/>
            <person name="Liu K."/>
            <person name="Liu S."/>
            <person name="Mukharsky N."/>
            <person name="Nguyen M."/>
            <person name="Palm C."/>
            <person name="Pham P."/>
            <person name="Sakano H."/>
            <person name="Schwartz J."/>
            <person name="Southwick A."/>
            <person name="Thaveri A."/>
            <person name="Toriumi M."/>
            <person name="Vaysberg M."/>
            <person name="Yu G."/>
            <person name="Federspiel N.A."/>
            <person name="Theologis A."/>
            <person name="Ecker J.R."/>
        </authorList>
    </citation>
    <scope>NUCLEOTIDE SEQUENCE</scope>
</reference>
<reference evidence="1" key="3">
    <citation type="submission" date="2000-06" db="EMBL/GenBank/DDBJ databases">
        <authorList>
            <person name="Cheuk R."/>
            <person name="Shinn P."/>
            <person name="Brooks S."/>
            <person name="Buehler E."/>
            <person name="Chao Q."/>
            <person name="Johnson-Hopson C."/>
            <person name="Khan S."/>
            <person name="Kim C."/>
            <person name="Altafi H."/>
            <person name="Bei B."/>
            <person name="Chin C."/>
            <person name="Chiou J."/>
            <person name="Choi E."/>
            <person name="Conn L."/>
            <person name="Conway A."/>
            <person name="Gonzalez A."/>
            <person name="Hansen N."/>
            <person name="Howing B."/>
            <person name="Koo T."/>
            <person name="Lam B."/>
            <person name="Lee J."/>
            <person name="Lenz C."/>
            <person name="Li J."/>
            <person name="Liu A."/>
            <person name="Liu J."/>
            <person name="Liu S."/>
            <person name="Mukharsky N."/>
            <person name="Nguyen M."/>
            <person name="Palm C."/>
            <person name="Pham P."/>
            <person name="Sakano H."/>
            <person name="Schwartz J."/>
            <person name="Southwick A."/>
            <person name="Thaveri A."/>
            <person name="Toriumi M."/>
            <person name="Vaysberg M."/>
            <person name="Yu G."/>
            <person name="Davis R."/>
            <person name="Federspiel N."/>
            <person name="Theologis A."/>
            <person name="Ecker J."/>
        </authorList>
    </citation>
    <scope>NUCLEOTIDE SEQUENCE</scope>
</reference>
<proteinExistence type="predicted"/>
<protein>
    <submittedName>
        <fullName evidence="1">F9C16.19</fullName>
    </submittedName>
</protein>
<dbReference type="AlphaFoldDB" id="Q9LNZ9"/>
<accession>Q9LNZ9</accession>
<sequence length="200" mass="23038">MDQKTRNIRFRTELATGKLKVHVRDLDGNITEENVSREQVWSIQNRRVIVDFNRKGQPIKDLGGLLSSWLGSFSYDLNVLPINYTDWRKVPRYMKEMAWQMIQEEETGIEPSRAELFISSRMRVNGSMICKEATIFFLHVTSTNLEMVEMKSKMKILEDKFDIVASDLQENENGGNINLATTINMLRQASSSISSNKVTI</sequence>
<dbReference type="EMBL" id="AC022314">
    <property type="protein sequence ID" value="AAF79681.1"/>
    <property type="molecule type" value="Genomic_DNA"/>
</dbReference>
<dbReference type="PANTHER" id="PTHR33144:SF48">
    <property type="entry name" value="PLANT TRANSPOSASE (PTTA_EN_SPM FAMILY)"/>
    <property type="match status" value="1"/>
</dbReference>